<dbReference type="SMART" id="SM00895">
    <property type="entry name" value="FCD"/>
    <property type="match status" value="1"/>
</dbReference>
<dbReference type="PANTHER" id="PTHR43537">
    <property type="entry name" value="TRANSCRIPTIONAL REGULATOR, GNTR FAMILY"/>
    <property type="match status" value="1"/>
</dbReference>
<dbReference type="CDD" id="cd07377">
    <property type="entry name" value="WHTH_GntR"/>
    <property type="match status" value="1"/>
</dbReference>
<accession>A0ABP8D8L4</accession>
<dbReference type="Gene3D" id="1.10.10.10">
    <property type="entry name" value="Winged helix-like DNA-binding domain superfamily/Winged helix DNA-binding domain"/>
    <property type="match status" value="1"/>
</dbReference>
<keyword evidence="2" id="KW-0238">DNA-binding</keyword>
<dbReference type="InterPro" id="IPR008920">
    <property type="entry name" value="TF_FadR/GntR_C"/>
</dbReference>
<evidence type="ECO:0000256" key="2">
    <source>
        <dbReference type="ARBA" id="ARBA00023125"/>
    </source>
</evidence>
<dbReference type="InterPro" id="IPR000524">
    <property type="entry name" value="Tscrpt_reg_HTH_GntR"/>
</dbReference>
<name>A0ABP8D8L4_9ACTN</name>
<protein>
    <submittedName>
        <fullName evidence="6">GntR family transcriptional regulator</fullName>
    </submittedName>
</protein>
<dbReference type="Proteomes" id="UP001500620">
    <property type="component" value="Unassembled WGS sequence"/>
</dbReference>
<organism evidence="6 7">
    <name type="scientific">Dactylosporangium darangshiense</name>
    <dbReference type="NCBI Taxonomy" id="579108"/>
    <lineage>
        <taxon>Bacteria</taxon>
        <taxon>Bacillati</taxon>
        <taxon>Actinomycetota</taxon>
        <taxon>Actinomycetes</taxon>
        <taxon>Micromonosporales</taxon>
        <taxon>Micromonosporaceae</taxon>
        <taxon>Dactylosporangium</taxon>
    </lineage>
</organism>
<feature type="domain" description="HTH gntR-type" evidence="5">
    <location>
        <begin position="20"/>
        <end position="87"/>
    </location>
</feature>
<evidence type="ECO:0000259" key="5">
    <source>
        <dbReference type="PROSITE" id="PS50949"/>
    </source>
</evidence>
<sequence>MLRAGWDTSAVPAEPPPRAATPSAQAREVLRAAILRGEYLPGERLVEAQLCVRLGVSRFNVRAALSELAADGLVEVQRNRGAHVRKVSVEEAIEISEVRMVLEGLVAARAATRVTDAQASELDEVALLMRRAVAAGEFHRYSDLNQRLHALIRAIAAHRTADGIIETLRGQLVRHQFMLSLHPGRPAVSLPQHERIIEAIRQRDPKAAEAAMREHIASVIDHLRGIDPAGMS</sequence>
<dbReference type="Pfam" id="PF07729">
    <property type="entry name" value="FCD"/>
    <property type="match status" value="1"/>
</dbReference>
<gene>
    <name evidence="6" type="ORF">GCM10022255_036250</name>
</gene>
<keyword evidence="1" id="KW-0805">Transcription regulation</keyword>
<dbReference type="SMART" id="SM00345">
    <property type="entry name" value="HTH_GNTR"/>
    <property type="match status" value="1"/>
</dbReference>
<evidence type="ECO:0000313" key="7">
    <source>
        <dbReference type="Proteomes" id="UP001500620"/>
    </source>
</evidence>
<dbReference type="PANTHER" id="PTHR43537:SF24">
    <property type="entry name" value="GLUCONATE OPERON TRANSCRIPTIONAL REPRESSOR"/>
    <property type="match status" value="1"/>
</dbReference>
<dbReference type="Gene3D" id="1.20.120.530">
    <property type="entry name" value="GntR ligand-binding domain-like"/>
    <property type="match status" value="1"/>
</dbReference>
<dbReference type="InterPro" id="IPR036390">
    <property type="entry name" value="WH_DNA-bd_sf"/>
</dbReference>
<dbReference type="InterPro" id="IPR011711">
    <property type="entry name" value="GntR_C"/>
</dbReference>
<evidence type="ECO:0000313" key="6">
    <source>
        <dbReference type="EMBL" id="GAA4249951.1"/>
    </source>
</evidence>
<keyword evidence="3" id="KW-0804">Transcription</keyword>
<evidence type="ECO:0000256" key="1">
    <source>
        <dbReference type="ARBA" id="ARBA00023015"/>
    </source>
</evidence>
<keyword evidence="7" id="KW-1185">Reference proteome</keyword>
<evidence type="ECO:0000256" key="3">
    <source>
        <dbReference type="ARBA" id="ARBA00023163"/>
    </source>
</evidence>
<dbReference type="SUPFAM" id="SSF48008">
    <property type="entry name" value="GntR ligand-binding domain-like"/>
    <property type="match status" value="1"/>
</dbReference>
<reference evidence="7" key="1">
    <citation type="journal article" date="2019" name="Int. J. Syst. Evol. Microbiol.">
        <title>The Global Catalogue of Microorganisms (GCM) 10K type strain sequencing project: providing services to taxonomists for standard genome sequencing and annotation.</title>
        <authorList>
            <consortium name="The Broad Institute Genomics Platform"/>
            <consortium name="The Broad Institute Genome Sequencing Center for Infectious Disease"/>
            <person name="Wu L."/>
            <person name="Ma J."/>
        </authorList>
    </citation>
    <scope>NUCLEOTIDE SEQUENCE [LARGE SCALE GENOMIC DNA]</scope>
    <source>
        <strain evidence="7">JCM 17441</strain>
    </source>
</reference>
<evidence type="ECO:0000256" key="4">
    <source>
        <dbReference type="SAM" id="MobiDB-lite"/>
    </source>
</evidence>
<dbReference type="PROSITE" id="PS50949">
    <property type="entry name" value="HTH_GNTR"/>
    <property type="match status" value="1"/>
</dbReference>
<proteinExistence type="predicted"/>
<feature type="region of interest" description="Disordered" evidence="4">
    <location>
        <begin position="1"/>
        <end position="23"/>
    </location>
</feature>
<dbReference type="InterPro" id="IPR036388">
    <property type="entry name" value="WH-like_DNA-bd_sf"/>
</dbReference>
<comment type="caution">
    <text evidence="6">The sequence shown here is derived from an EMBL/GenBank/DDBJ whole genome shotgun (WGS) entry which is preliminary data.</text>
</comment>
<dbReference type="EMBL" id="BAABAT010000008">
    <property type="protein sequence ID" value="GAA4249951.1"/>
    <property type="molecule type" value="Genomic_DNA"/>
</dbReference>
<dbReference type="Pfam" id="PF00392">
    <property type="entry name" value="GntR"/>
    <property type="match status" value="1"/>
</dbReference>
<dbReference type="SUPFAM" id="SSF46785">
    <property type="entry name" value="Winged helix' DNA-binding domain"/>
    <property type="match status" value="1"/>
</dbReference>